<reference evidence="3" key="1">
    <citation type="journal article" date="2019" name="Int. J. Syst. Evol. Microbiol.">
        <title>The Global Catalogue of Microorganisms (GCM) 10K type strain sequencing project: providing services to taxonomists for standard genome sequencing and annotation.</title>
        <authorList>
            <consortium name="The Broad Institute Genomics Platform"/>
            <consortium name="The Broad Institute Genome Sequencing Center for Infectious Disease"/>
            <person name="Wu L."/>
            <person name="Ma J."/>
        </authorList>
    </citation>
    <scope>NUCLEOTIDE SEQUENCE [LARGE SCALE GENOMIC DNA]</scope>
    <source>
        <strain evidence="3">JCM 18410</strain>
    </source>
</reference>
<feature type="compositionally biased region" description="Low complexity" evidence="1">
    <location>
        <begin position="83"/>
        <end position="107"/>
    </location>
</feature>
<name>A0ABP9JQQ1_9ACTN</name>
<dbReference type="Proteomes" id="UP001500124">
    <property type="component" value="Unassembled WGS sequence"/>
</dbReference>
<proteinExistence type="predicted"/>
<keyword evidence="3" id="KW-1185">Reference proteome</keyword>
<dbReference type="EMBL" id="BAABKC010000002">
    <property type="protein sequence ID" value="GAA5041758.1"/>
    <property type="molecule type" value="Genomic_DNA"/>
</dbReference>
<accession>A0ABP9JQQ1</accession>
<feature type="compositionally biased region" description="Low complexity" evidence="1">
    <location>
        <begin position="130"/>
        <end position="164"/>
    </location>
</feature>
<feature type="region of interest" description="Disordered" evidence="1">
    <location>
        <begin position="57"/>
        <end position="170"/>
    </location>
</feature>
<protein>
    <recommendedName>
        <fullName evidence="4">BlaI/MecI/CopY family transcriptional regulator</fullName>
    </recommendedName>
</protein>
<evidence type="ECO:0008006" key="4">
    <source>
        <dbReference type="Google" id="ProtNLM"/>
    </source>
</evidence>
<comment type="caution">
    <text evidence="2">The sequence shown here is derived from an EMBL/GenBank/DDBJ whole genome shotgun (WGS) entry which is preliminary data.</text>
</comment>
<evidence type="ECO:0000256" key="1">
    <source>
        <dbReference type="SAM" id="MobiDB-lite"/>
    </source>
</evidence>
<dbReference type="RefSeq" id="WP_345666595.1">
    <property type="nucleotide sequence ID" value="NZ_BAABKC010000002.1"/>
</dbReference>
<feature type="compositionally biased region" description="Polar residues" evidence="1">
    <location>
        <begin position="1"/>
        <end position="10"/>
    </location>
</feature>
<gene>
    <name evidence="2" type="ORF">GCM10023336_02190</name>
</gene>
<feature type="region of interest" description="Disordered" evidence="1">
    <location>
        <begin position="1"/>
        <end position="30"/>
    </location>
</feature>
<evidence type="ECO:0000313" key="2">
    <source>
        <dbReference type="EMBL" id="GAA5041758.1"/>
    </source>
</evidence>
<sequence length="252" mass="26448">MPTQSATATVRSRYAEQAASDLAENRRHQQELTSQLEALRQEETLLLDILSLAGHPAADSAHVPQQARHEPEPAAEQAPRSVPAPAAPDTSAEAPAEETPAERPAPAEGEDAAKAAAKPAKTAAKKRAAKSTPRAAGKTAAKGAPKSAAKTAAKATAGKTAGKAAAKKDESQALLRDLLLGLLDGHSEPRLAAELREELLRAHPDREPTPQVVRNTLEALVAKGRIQRHKQGRSVMYTVVGQAKDEERAGAA</sequence>
<organism evidence="2 3">
    <name type="scientific">Streptomyces similanensis</name>
    <dbReference type="NCBI Taxonomy" id="1274988"/>
    <lineage>
        <taxon>Bacteria</taxon>
        <taxon>Bacillati</taxon>
        <taxon>Actinomycetota</taxon>
        <taxon>Actinomycetes</taxon>
        <taxon>Kitasatosporales</taxon>
        <taxon>Streptomycetaceae</taxon>
        <taxon>Streptomyces</taxon>
    </lineage>
</organism>
<evidence type="ECO:0000313" key="3">
    <source>
        <dbReference type="Proteomes" id="UP001500124"/>
    </source>
</evidence>